<proteinExistence type="inferred from homology"/>
<organism evidence="2 3">
    <name type="scientific">Aduncisulcus paluster</name>
    <dbReference type="NCBI Taxonomy" id="2918883"/>
    <lineage>
        <taxon>Eukaryota</taxon>
        <taxon>Metamonada</taxon>
        <taxon>Carpediemonas-like organisms</taxon>
        <taxon>Aduncisulcus</taxon>
    </lineage>
</organism>
<dbReference type="Proteomes" id="UP001057375">
    <property type="component" value="Unassembled WGS sequence"/>
</dbReference>
<reference evidence="2" key="1">
    <citation type="submission" date="2022-03" db="EMBL/GenBank/DDBJ databases">
        <title>Draft genome sequence of Aduncisulcus paluster, a free-living microaerophilic Fornicata.</title>
        <authorList>
            <person name="Yuyama I."/>
            <person name="Kume K."/>
            <person name="Tamura T."/>
            <person name="Inagaki Y."/>
            <person name="Hashimoto T."/>
        </authorList>
    </citation>
    <scope>NUCLEOTIDE SEQUENCE</scope>
    <source>
        <strain evidence="2">NY0171</strain>
    </source>
</reference>
<dbReference type="InterPro" id="IPR024096">
    <property type="entry name" value="NO_sig/Golgi_transp_ligand-bd"/>
</dbReference>
<dbReference type="InterPro" id="IPR007194">
    <property type="entry name" value="TRAPP_component"/>
</dbReference>
<evidence type="ECO:0000256" key="1">
    <source>
        <dbReference type="ARBA" id="ARBA00006218"/>
    </source>
</evidence>
<dbReference type="EMBL" id="BQXS01012719">
    <property type="protein sequence ID" value="GKT27213.1"/>
    <property type="molecule type" value="Genomic_DNA"/>
</dbReference>
<accession>A0ABQ5K4A6</accession>
<dbReference type="Pfam" id="PF04051">
    <property type="entry name" value="TRAPP"/>
    <property type="match status" value="1"/>
</dbReference>
<comment type="caution">
    <text evidence="2">The sequence shown here is derived from an EMBL/GenBank/DDBJ whole genome shotgun (WGS) entry which is preliminary data.</text>
</comment>
<name>A0ABQ5K4A6_9EUKA</name>
<dbReference type="SUPFAM" id="SSF111126">
    <property type="entry name" value="Ligand-binding domain in the NO signalling and Golgi transport"/>
    <property type="match status" value="1"/>
</dbReference>
<protein>
    <submittedName>
        <fullName evidence="2">Transport protein particle (TRAPP) component like protein</fullName>
    </submittedName>
</protein>
<comment type="similarity">
    <text evidence="1">Belongs to the TRAPP small subunits family. BET3 subfamily.</text>
</comment>
<keyword evidence="3" id="KW-1185">Reference proteome</keyword>
<evidence type="ECO:0000313" key="3">
    <source>
        <dbReference type="Proteomes" id="UP001057375"/>
    </source>
</evidence>
<gene>
    <name evidence="2" type="ORF">ADUPG1_013680</name>
</gene>
<evidence type="ECO:0000313" key="2">
    <source>
        <dbReference type="EMBL" id="GKT27213.1"/>
    </source>
</evidence>
<sequence>MSTEKTRCTEFKFPKGTILQQTNIKAKELGIKIGHKFSLRHVFKHKSSFPLHLSDAAKVEEAINIFSREIWPNFFPGQWLSYTHSDGQYRFQSVDKVPGVYLSWLQFLSGDSKDEKRFIAIICAFLAGVIHGAFKTLGYRSAVICSSKSGAYINVIVKIISEI</sequence>
<dbReference type="Gene3D" id="3.30.1380.20">
    <property type="entry name" value="Trafficking protein particle complex subunit 3"/>
    <property type="match status" value="1"/>
</dbReference>